<evidence type="ECO:0000313" key="3">
    <source>
        <dbReference type="Proteomes" id="UP000824120"/>
    </source>
</evidence>
<gene>
    <name evidence="2" type="ORF">H5410_005218</name>
</gene>
<dbReference type="AlphaFoldDB" id="A0A9J6A6J8"/>
<dbReference type="EMBL" id="JACXVP010000002">
    <property type="protein sequence ID" value="KAG5620000.1"/>
    <property type="molecule type" value="Genomic_DNA"/>
</dbReference>
<comment type="caution">
    <text evidence="2">The sequence shown here is derived from an EMBL/GenBank/DDBJ whole genome shotgun (WGS) entry which is preliminary data.</text>
</comment>
<evidence type="ECO:0000313" key="2">
    <source>
        <dbReference type="EMBL" id="KAG5620000.1"/>
    </source>
</evidence>
<proteinExistence type="predicted"/>
<dbReference type="OrthoDB" id="10399941at2759"/>
<feature type="compositionally biased region" description="Basic and acidic residues" evidence="1">
    <location>
        <begin position="73"/>
        <end position="89"/>
    </location>
</feature>
<sequence length="153" mass="17119">MENMPCSPTLVLSGKDSQNSEAQSIVKPVTETPIEDLEVMYQPGLASSTMSERRGVRGENASNMCAPDFGETQDAHEVRIEEEPTELEKKRKQKGKGKMVESPNKGDNRRYVTRGTIQKFLGVALAANEAQTIRNRRQRQLHSVPTEYPISFP</sequence>
<name>A0A9J6A6J8_SOLCO</name>
<accession>A0A9J6A6J8</accession>
<feature type="region of interest" description="Disordered" evidence="1">
    <location>
        <begin position="45"/>
        <end position="112"/>
    </location>
</feature>
<keyword evidence="3" id="KW-1185">Reference proteome</keyword>
<feature type="region of interest" description="Disordered" evidence="1">
    <location>
        <begin position="1"/>
        <end position="29"/>
    </location>
</feature>
<organism evidence="2 3">
    <name type="scientific">Solanum commersonii</name>
    <name type="common">Commerson's wild potato</name>
    <name type="synonym">Commerson's nightshade</name>
    <dbReference type="NCBI Taxonomy" id="4109"/>
    <lineage>
        <taxon>Eukaryota</taxon>
        <taxon>Viridiplantae</taxon>
        <taxon>Streptophyta</taxon>
        <taxon>Embryophyta</taxon>
        <taxon>Tracheophyta</taxon>
        <taxon>Spermatophyta</taxon>
        <taxon>Magnoliopsida</taxon>
        <taxon>eudicotyledons</taxon>
        <taxon>Gunneridae</taxon>
        <taxon>Pentapetalae</taxon>
        <taxon>asterids</taxon>
        <taxon>lamiids</taxon>
        <taxon>Solanales</taxon>
        <taxon>Solanaceae</taxon>
        <taxon>Solanoideae</taxon>
        <taxon>Solaneae</taxon>
        <taxon>Solanum</taxon>
    </lineage>
</organism>
<evidence type="ECO:0000256" key="1">
    <source>
        <dbReference type="SAM" id="MobiDB-lite"/>
    </source>
</evidence>
<dbReference type="Proteomes" id="UP000824120">
    <property type="component" value="Chromosome 2"/>
</dbReference>
<reference evidence="2 3" key="1">
    <citation type="submission" date="2020-09" db="EMBL/GenBank/DDBJ databases">
        <title>De no assembly of potato wild relative species, Solanum commersonii.</title>
        <authorList>
            <person name="Cho K."/>
        </authorList>
    </citation>
    <scope>NUCLEOTIDE SEQUENCE [LARGE SCALE GENOMIC DNA]</scope>
    <source>
        <strain evidence="2">LZ3.2</strain>
        <tissue evidence="2">Leaf</tissue>
    </source>
</reference>
<protein>
    <submittedName>
        <fullName evidence="2">Uncharacterized protein</fullName>
    </submittedName>
</protein>